<name>A0A0E9UPU2_ANGAN</name>
<organism evidence="1">
    <name type="scientific">Anguilla anguilla</name>
    <name type="common">European freshwater eel</name>
    <name type="synonym">Muraena anguilla</name>
    <dbReference type="NCBI Taxonomy" id="7936"/>
    <lineage>
        <taxon>Eukaryota</taxon>
        <taxon>Metazoa</taxon>
        <taxon>Chordata</taxon>
        <taxon>Craniata</taxon>
        <taxon>Vertebrata</taxon>
        <taxon>Euteleostomi</taxon>
        <taxon>Actinopterygii</taxon>
        <taxon>Neopterygii</taxon>
        <taxon>Teleostei</taxon>
        <taxon>Anguilliformes</taxon>
        <taxon>Anguillidae</taxon>
        <taxon>Anguilla</taxon>
    </lineage>
</organism>
<dbReference type="AlphaFoldDB" id="A0A0E9UPU2"/>
<reference evidence="1" key="1">
    <citation type="submission" date="2014-11" db="EMBL/GenBank/DDBJ databases">
        <authorList>
            <person name="Amaro Gonzalez C."/>
        </authorList>
    </citation>
    <scope>NUCLEOTIDE SEQUENCE</scope>
</reference>
<accession>A0A0E9UPU2</accession>
<proteinExistence type="predicted"/>
<dbReference type="EMBL" id="GBXM01040811">
    <property type="protein sequence ID" value="JAH67766.1"/>
    <property type="molecule type" value="Transcribed_RNA"/>
</dbReference>
<evidence type="ECO:0000313" key="1">
    <source>
        <dbReference type="EMBL" id="JAH67766.1"/>
    </source>
</evidence>
<sequence length="26" mass="2966">MCFSILETGVFVSSPPIFKINRSTYK</sequence>
<protein>
    <submittedName>
        <fullName evidence="1">Uncharacterized protein</fullName>
    </submittedName>
</protein>
<reference evidence="1" key="2">
    <citation type="journal article" date="2015" name="Fish Shellfish Immunol.">
        <title>Early steps in the European eel (Anguilla anguilla)-Vibrio vulnificus interaction in the gills: Role of the RtxA13 toxin.</title>
        <authorList>
            <person name="Callol A."/>
            <person name="Pajuelo D."/>
            <person name="Ebbesson L."/>
            <person name="Teles M."/>
            <person name="MacKenzie S."/>
            <person name="Amaro C."/>
        </authorList>
    </citation>
    <scope>NUCLEOTIDE SEQUENCE</scope>
</reference>